<keyword evidence="2" id="KW-1185">Reference proteome</keyword>
<dbReference type="RefSeq" id="WP_367167850.1">
    <property type="nucleotide sequence ID" value="NZ_JBFKZN010000006.1"/>
</dbReference>
<accession>A0ABV3N3C2</accession>
<proteinExistence type="predicted"/>
<reference evidence="1 2" key="1">
    <citation type="submission" date="2024-07" db="EMBL/GenBank/DDBJ databases">
        <authorList>
            <person name="Dulla G.F.J."/>
            <person name="Delorm J.G."/>
        </authorList>
    </citation>
    <scope>NUCLEOTIDE SEQUENCE [LARGE SCALE GENOMIC DNA]</scope>
    <source>
        <strain evidence="1 2">JGD 233</strain>
    </source>
</reference>
<evidence type="ECO:0000313" key="1">
    <source>
        <dbReference type="EMBL" id="MEW5290305.1"/>
    </source>
</evidence>
<protein>
    <submittedName>
        <fullName evidence="1">Uncharacterized protein</fullName>
    </submittedName>
</protein>
<sequence length="105" mass="12490">MNKDYRKDLQLWFGLSYSSFLVMPRVFMQAMPEEWQEKMAELLFEYNDRINTSVCGVHSCFVTVKDKDNRFMKMPDELLNYKRPRKDFIASFLKTEDNSSARAGI</sequence>
<gene>
    <name evidence="1" type="ORF">ABW286_14115</name>
</gene>
<name>A0ABV3N3C2_9GAMM</name>
<evidence type="ECO:0000313" key="2">
    <source>
        <dbReference type="Proteomes" id="UP001554567"/>
    </source>
</evidence>
<dbReference type="EMBL" id="JBFKZN010000006">
    <property type="protein sequence ID" value="MEW5290305.1"/>
    <property type="molecule type" value="Genomic_DNA"/>
</dbReference>
<comment type="caution">
    <text evidence="1">The sequence shown here is derived from an EMBL/GenBank/DDBJ whole genome shotgun (WGS) entry which is preliminary data.</text>
</comment>
<organism evidence="1 2">
    <name type="scientific">Erwinia papayae</name>
    <dbReference type="NCBI Taxonomy" id="206499"/>
    <lineage>
        <taxon>Bacteria</taxon>
        <taxon>Pseudomonadati</taxon>
        <taxon>Pseudomonadota</taxon>
        <taxon>Gammaproteobacteria</taxon>
        <taxon>Enterobacterales</taxon>
        <taxon>Erwiniaceae</taxon>
        <taxon>Erwinia</taxon>
    </lineage>
</organism>
<dbReference type="Proteomes" id="UP001554567">
    <property type="component" value="Unassembled WGS sequence"/>
</dbReference>